<keyword evidence="2" id="KW-0547">Nucleotide-binding</keyword>
<feature type="region of interest" description="Disordered" evidence="3">
    <location>
        <begin position="1092"/>
        <end position="1117"/>
    </location>
</feature>
<feature type="binding site" evidence="2">
    <location>
        <position position="843"/>
    </location>
    <ligand>
        <name>ATP</name>
        <dbReference type="ChEBI" id="CHEBI:30616"/>
    </ligand>
</feature>
<gene>
    <name evidence="5" type="ORF">KFE25_000809</name>
</gene>
<dbReference type="AlphaFoldDB" id="A0A8J5XHM1"/>
<comment type="caution">
    <text evidence="5">The sequence shown here is derived from an EMBL/GenBank/DDBJ whole genome shotgun (WGS) entry which is preliminary data.</text>
</comment>
<dbReference type="PROSITE" id="PS00107">
    <property type="entry name" value="PROTEIN_KINASE_ATP"/>
    <property type="match status" value="1"/>
</dbReference>
<dbReference type="InterPro" id="IPR024983">
    <property type="entry name" value="CHAT_dom"/>
</dbReference>
<protein>
    <recommendedName>
        <fullName evidence="4">Protein kinase domain-containing protein</fullName>
    </recommendedName>
</protein>
<accession>A0A8J5XHM1</accession>
<evidence type="ECO:0000256" key="3">
    <source>
        <dbReference type="SAM" id="MobiDB-lite"/>
    </source>
</evidence>
<evidence type="ECO:0000259" key="4">
    <source>
        <dbReference type="PROSITE" id="PS50011"/>
    </source>
</evidence>
<sequence length="1117" mass="117605">MRGGGKRAVASRRAPGQAPSAPLAGLHITAICPSTRELSGTSAAQLARAPPAAQAGEQPASASGSHVTAQPRGAADAPLGLDTALEPSYAPSPAADMRAQRRTNRSSAAPSPPRIAFLYASPLMNQLRGAPIDLLDFKAERDTLIGAIRRSGVRVDISCDTATTRTLSNLLLDGCRVLHYSGHGFATAGPTGAQSVLAFEDDLGGTHALGGDALQQLVAAGARRDGSVASLELAFISACHSVAGGEAFVKAGVPHVVAVRREARVQDRAACAFAEAFYYAMLRNRTVREAFDVGVQAVANGAGIVAASDESRKFLLLPADGAHDVALFADADGGPPCELLRAVCAHNLPAFFPLQFVGRHAVWQQAVAGVRQKRAVLLFGPPGVGKTALAIATAHYLLERHAFCGGVYMVSLNGIDSIASLFRAICRALHEAGDGNASTADARRLAAPPVDGEAFLALLTPLLREREQEGSVCLLLDQCDGLRLPASTLASLVARVLTRVESLSVMLTSSEPLTLSGVAQRQMTIAPLAPLDCARLFVMLAPRALTHAEIGSDRLDRLAHEMNELVVALRECMPEIDQFVMQMPADGGAANPALRIVRWKFADSRSADIFAAHVQQTADALAAESAGADGGRLAGAAAAPLGGAATQPQASALSFEVRGASVIARLSHLRLLARHRVLRALCGSPRAISLAVHGLVADDGVARPLDELGTLLELAGISTAASAGVHAAPPWPGLLSERTQQMVEEVRSALFLSPLDELSPGTSSNALCSVGGGSSGSLLGLTPTPAPAPNGGGTEGAVRRGSGELPPNLEIDASEVELEEWLGGGTFGAVYRGTYRGTRVAVKQFFARLGSHKAFAREAALLSKLRHPNVVQLEKVCRHGSKGLLILTEFLQTSLFCYLHEPTTPTSLDDRRRSGSAELSLLPCSEVLRLTHDIAAGMHYLHSFAPTPVLHRNLKSQNLLLDASGTVKVADFGWSRFKDASSGSGSSSTFFHGWQWVAPEILSSKPYTEKADVYSFAMIMWETLTRRVPFKGMNPVQIGLAVREQKLRPNVPSSCLPAHARLMERCWHDEADSRPSFVEIVELLSEIRAADASGSGARDMETNDRAGLASSAPVCAP</sequence>
<dbReference type="Pfam" id="PF12770">
    <property type="entry name" value="CHAT"/>
    <property type="match status" value="1"/>
</dbReference>
<dbReference type="CDD" id="cd13999">
    <property type="entry name" value="STKc_MAP3K-like"/>
    <property type="match status" value="1"/>
</dbReference>
<dbReference type="OrthoDB" id="339325at2759"/>
<feature type="compositionally biased region" description="Low complexity" evidence="3">
    <location>
        <begin position="42"/>
        <end position="63"/>
    </location>
</feature>
<dbReference type="GO" id="GO:0005524">
    <property type="term" value="F:ATP binding"/>
    <property type="evidence" value="ECO:0007669"/>
    <property type="project" value="UniProtKB-UniRule"/>
</dbReference>
<keyword evidence="2" id="KW-0067">ATP-binding</keyword>
<dbReference type="InterPro" id="IPR000719">
    <property type="entry name" value="Prot_kinase_dom"/>
</dbReference>
<organism evidence="5 6">
    <name type="scientific">Diacronema lutheri</name>
    <name type="common">Unicellular marine alga</name>
    <name type="synonym">Monochrysis lutheri</name>
    <dbReference type="NCBI Taxonomy" id="2081491"/>
    <lineage>
        <taxon>Eukaryota</taxon>
        <taxon>Haptista</taxon>
        <taxon>Haptophyta</taxon>
        <taxon>Pavlovophyceae</taxon>
        <taxon>Pavlovales</taxon>
        <taxon>Pavlovaceae</taxon>
        <taxon>Diacronema</taxon>
    </lineage>
</organism>
<feature type="domain" description="Protein kinase" evidence="4">
    <location>
        <begin position="816"/>
        <end position="1087"/>
    </location>
</feature>
<dbReference type="PROSITE" id="PS50011">
    <property type="entry name" value="PROTEIN_KINASE_DOM"/>
    <property type="match status" value="1"/>
</dbReference>
<dbReference type="SUPFAM" id="SSF52540">
    <property type="entry name" value="P-loop containing nucleoside triphosphate hydrolases"/>
    <property type="match status" value="1"/>
</dbReference>
<dbReference type="InterPro" id="IPR011009">
    <property type="entry name" value="Kinase-like_dom_sf"/>
</dbReference>
<dbReference type="InterPro" id="IPR001245">
    <property type="entry name" value="Ser-Thr/Tyr_kinase_cat_dom"/>
</dbReference>
<feature type="region of interest" description="Disordered" evidence="3">
    <location>
        <begin position="778"/>
        <end position="806"/>
    </location>
</feature>
<dbReference type="InterPro" id="IPR017441">
    <property type="entry name" value="Protein_kinase_ATP_BS"/>
</dbReference>
<dbReference type="Gene3D" id="3.30.200.20">
    <property type="entry name" value="Phosphorylase Kinase, domain 1"/>
    <property type="match status" value="1"/>
</dbReference>
<dbReference type="PANTHER" id="PTHR44329">
    <property type="entry name" value="SERINE/THREONINE-PROTEIN KINASE TNNI3K-RELATED"/>
    <property type="match status" value="1"/>
</dbReference>
<dbReference type="EMBL" id="JAGTXO010000006">
    <property type="protein sequence ID" value="KAG8467493.1"/>
    <property type="molecule type" value="Genomic_DNA"/>
</dbReference>
<dbReference type="InterPro" id="IPR027417">
    <property type="entry name" value="P-loop_NTPase"/>
</dbReference>
<dbReference type="Pfam" id="PF07714">
    <property type="entry name" value="PK_Tyr_Ser-Thr"/>
    <property type="match status" value="1"/>
</dbReference>
<reference evidence="5" key="1">
    <citation type="submission" date="2021-05" db="EMBL/GenBank/DDBJ databases">
        <title>The genome of the haptophyte Pavlova lutheri (Diacronema luteri, Pavlovales) - a model for lipid biosynthesis in eukaryotic algae.</title>
        <authorList>
            <person name="Hulatt C.J."/>
            <person name="Posewitz M.C."/>
        </authorList>
    </citation>
    <scope>NUCLEOTIDE SEQUENCE</scope>
    <source>
        <strain evidence="5">NIVA-4/92</strain>
    </source>
</reference>
<dbReference type="InterPro" id="IPR041664">
    <property type="entry name" value="AAA_16"/>
</dbReference>
<name>A0A8J5XHM1_DIALT</name>
<feature type="region of interest" description="Disordered" evidence="3">
    <location>
        <begin position="1"/>
        <end position="24"/>
    </location>
</feature>
<feature type="region of interest" description="Disordered" evidence="3">
    <location>
        <begin position="37"/>
        <end position="111"/>
    </location>
</feature>
<dbReference type="SUPFAM" id="SSF56112">
    <property type="entry name" value="Protein kinase-like (PK-like)"/>
    <property type="match status" value="1"/>
</dbReference>
<dbReference type="GO" id="GO:0004674">
    <property type="term" value="F:protein serine/threonine kinase activity"/>
    <property type="evidence" value="ECO:0007669"/>
    <property type="project" value="TreeGrafter"/>
</dbReference>
<dbReference type="InterPro" id="IPR051681">
    <property type="entry name" value="Ser/Thr_Kinases-Pseudokinases"/>
</dbReference>
<evidence type="ECO:0000256" key="1">
    <source>
        <dbReference type="ARBA" id="ARBA00008171"/>
    </source>
</evidence>
<evidence type="ECO:0000256" key="2">
    <source>
        <dbReference type="PROSITE-ProRule" id="PRU10141"/>
    </source>
</evidence>
<dbReference type="Proteomes" id="UP000751190">
    <property type="component" value="Unassembled WGS sequence"/>
</dbReference>
<evidence type="ECO:0000313" key="5">
    <source>
        <dbReference type="EMBL" id="KAG8467493.1"/>
    </source>
</evidence>
<dbReference type="Gene3D" id="1.10.510.10">
    <property type="entry name" value="Transferase(Phosphotransferase) domain 1"/>
    <property type="match status" value="1"/>
</dbReference>
<dbReference type="CDD" id="cd00009">
    <property type="entry name" value="AAA"/>
    <property type="match status" value="1"/>
</dbReference>
<dbReference type="Pfam" id="PF13191">
    <property type="entry name" value="AAA_16"/>
    <property type="match status" value="1"/>
</dbReference>
<proteinExistence type="inferred from homology"/>
<dbReference type="SMART" id="SM00382">
    <property type="entry name" value="AAA"/>
    <property type="match status" value="1"/>
</dbReference>
<comment type="similarity">
    <text evidence="1">Belongs to the protein kinase superfamily. TKL Ser/Thr protein kinase family. ROCO subfamily.</text>
</comment>
<keyword evidence="6" id="KW-1185">Reference proteome</keyword>
<dbReference type="Gene3D" id="3.40.50.300">
    <property type="entry name" value="P-loop containing nucleotide triphosphate hydrolases"/>
    <property type="match status" value="1"/>
</dbReference>
<dbReference type="InterPro" id="IPR003593">
    <property type="entry name" value="AAA+_ATPase"/>
</dbReference>
<evidence type="ECO:0000313" key="6">
    <source>
        <dbReference type="Proteomes" id="UP000751190"/>
    </source>
</evidence>